<dbReference type="KEGG" id="tpaf:A3L08_09240"/>
<dbReference type="OrthoDB" id="89671at2157"/>
<proteinExistence type="predicted"/>
<name>A0A218P9M8_9EURY</name>
<evidence type="ECO:0000313" key="2">
    <source>
        <dbReference type="Proteomes" id="UP000197418"/>
    </source>
</evidence>
<dbReference type="EMBL" id="CP015102">
    <property type="protein sequence ID" value="ASJ07487.1"/>
    <property type="molecule type" value="Genomic_DNA"/>
</dbReference>
<sequence>MIRDFSPSLLPHTLRYVRFNLGASSFKLTGKNGRSRFIVAVENNIVRGVEYESESESLITEVDKNVLEVGEDEFGG</sequence>
<evidence type="ECO:0000313" key="1">
    <source>
        <dbReference type="EMBL" id="ASJ07487.1"/>
    </source>
</evidence>
<keyword evidence="2" id="KW-1185">Reference proteome</keyword>
<gene>
    <name evidence="1" type="ORF">A3L08_09240</name>
</gene>
<dbReference type="AlphaFoldDB" id="A0A218P9M8"/>
<reference evidence="1 2" key="1">
    <citation type="submission" date="2016-04" db="EMBL/GenBank/DDBJ databases">
        <title>Complete genome sequence of Thermococcus pacificus type strain P4.</title>
        <authorList>
            <person name="Oger P.M."/>
        </authorList>
    </citation>
    <scope>NUCLEOTIDE SEQUENCE [LARGE SCALE GENOMIC DNA]</scope>
    <source>
        <strain evidence="1 2">P-4</strain>
    </source>
</reference>
<dbReference type="GeneID" id="33316454"/>
<accession>A0A218P9M8</accession>
<dbReference type="Proteomes" id="UP000197418">
    <property type="component" value="Chromosome"/>
</dbReference>
<organism evidence="1 2">
    <name type="scientific">Thermococcus pacificus</name>
    <dbReference type="NCBI Taxonomy" id="71998"/>
    <lineage>
        <taxon>Archaea</taxon>
        <taxon>Methanobacteriati</taxon>
        <taxon>Methanobacteriota</taxon>
        <taxon>Thermococci</taxon>
        <taxon>Thermococcales</taxon>
        <taxon>Thermococcaceae</taxon>
        <taxon>Thermococcus</taxon>
    </lineage>
</organism>
<dbReference type="RefSeq" id="WP_088854730.1">
    <property type="nucleotide sequence ID" value="NZ_CP015102.1"/>
</dbReference>
<protein>
    <submittedName>
        <fullName evidence="1">Uncharacterized protein</fullName>
    </submittedName>
</protein>